<evidence type="ECO:0000256" key="3">
    <source>
        <dbReference type="SAM" id="MobiDB-lite"/>
    </source>
</evidence>
<dbReference type="PROSITE" id="PS51203">
    <property type="entry name" value="CS"/>
    <property type="match status" value="1"/>
</dbReference>
<evidence type="ECO:0000313" key="7">
    <source>
        <dbReference type="Proteomes" id="UP001489004"/>
    </source>
</evidence>
<dbReference type="SUPFAM" id="SSF48452">
    <property type="entry name" value="TPR-like"/>
    <property type="match status" value="1"/>
</dbReference>
<dbReference type="PANTHER" id="PTHR45862">
    <property type="entry name" value="PROTEIN SGT1 HOMOLOG"/>
    <property type="match status" value="1"/>
</dbReference>
<dbReference type="GO" id="GO:0051087">
    <property type="term" value="F:protein-folding chaperone binding"/>
    <property type="evidence" value="ECO:0007669"/>
    <property type="project" value="InterPro"/>
</dbReference>
<dbReference type="PROSITE" id="PS51048">
    <property type="entry name" value="SGS"/>
    <property type="match status" value="1"/>
</dbReference>
<dbReference type="InterPro" id="IPR007699">
    <property type="entry name" value="SGS_dom"/>
</dbReference>
<name>A0AAW1QFQ3_9CHLO</name>
<dbReference type="Pfam" id="PF14559">
    <property type="entry name" value="TPR_19"/>
    <property type="match status" value="1"/>
</dbReference>
<comment type="caution">
    <text evidence="6">The sequence shown here is derived from an EMBL/GenBank/DDBJ whole genome shotgun (WGS) entry which is preliminary data.</text>
</comment>
<dbReference type="InterPro" id="IPR007052">
    <property type="entry name" value="CS_dom"/>
</dbReference>
<sequence>MVEALSKQAAAAFIDEEYDQAIELYTQAISQSPKDANLYVARAQAQIKQENYMDAVDDANKALELDSKLSKAHLRKGVACFHLDEFESAKSAFEAGLALEPSSTQLKTWIRKCVAELDDEMTDAHANGSVPITPAPSTAAAASSADRSAPTTNPAAAAASKPTASSSDADPTAPIAPSAIPVQAAKYRHQWYQTQPWVEVNVLAKKMTPERVDIKIEDQALHVVLRDPSGEEEYTLSTDLYGKVVPTESKYEILGTKIEIRLKKADGLHWATLEKSGAKAAPNYSNPDIERPPAYPSSYAARKPMDWDKLEAEIKVEEKDEKLEGDAALQKLFKDIYSNADEDTRRAMNKSYQESNGTVLSTNWKEIGVKKVECTPPTGMEAKKYGQ</sequence>
<accession>A0AAW1QFQ3</accession>
<dbReference type="SMART" id="SM00028">
    <property type="entry name" value="TPR"/>
    <property type="match status" value="3"/>
</dbReference>
<dbReference type="Pfam" id="PF04969">
    <property type="entry name" value="CS"/>
    <property type="match status" value="1"/>
</dbReference>
<feature type="repeat" description="TPR" evidence="2">
    <location>
        <begin position="2"/>
        <end position="35"/>
    </location>
</feature>
<proteinExistence type="inferred from homology"/>
<dbReference type="Gene3D" id="1.25.40.10">
    <property type="entry name" value="Tetratricopeptide repeat domain"/>
    <property type="match status" value="1"/>
</dbReference>
<dbReference type="Pfam" id="PF13181">
    <property type="entry name" value="TPR_8"/>
    <property type="match status" value="1"/>
</dbReference>
<evidence type="ECO:0000256" key="1">
    <source>
        <dbReference type="ARBA" id="ARBA00008509"/>
    </source>
</evidence>
<feature type="repeat" description="TPR" evidence="2">
    <location>
        <begin position="70"/>
        <end position="103"/>
    </location>
</feature>
<feature type="compositionally biased region" description="Low complexity" evidence="3">
    <location>
        <begin position="131"/>
        <end position="169"/>
    </location>
</feature>
<dbReference type="InterPro" id="IPR044563">
    <property type="entry name" value="Sgt1-like"/>
</dbReference>
<dbReference type="Pfam" id="PF05002">
    <property type="entry name" value="SGS"/>
    <property type="match status" value="1"/>
</dbReference>
<keyword evidence="7" id="KW-1185">Reference proteome</keyword>
<keyword evidence="2" id="KW-0802">TPR repeat</keyword>
<evidence type="ECO:0000313" key="6">
    <source>
        <dbReference type="EMBL" id="KAK9820252.1"/>
    </source>
</evidence>
<dbReference type="SUPFAM" id="SSF49764">
    <property type="entry name" value="HSP20-like chaperones"/>
    <property type="match status" value="1"/>
</dbReference>
<dbReference type="EMBL" id="JALJOR010000003">
    <property type="protein sequence ID" value="KAK9820252.1"/>
    <property type="molecule type" value="Genomic_DNA"/>
</dbReference>
<protein>
    <submittedName>
        <fullName evidence="6">Uncharacterized protein</fullName>
    </submittedName>
</protein>
<dbReference type="Proteomes" id="UP001489004">
    <property type="component" value="Unassembled WGS sequence"/>
</dbReference>
<dbReference type="AlphaFoldDB" id="A0AAW1QFQ3"/>
<dbReference type="InterPro" id="IPR008978">
    <property type="entry name" value="HSP20-like_chaperone"/>
</dbReference>
<organism evidence="6 7">
    <name type="scientific">[Myrmecia] bisecta</name>
    <dbReference type="NCBI Taxonomy" id="41462"/>
    <lineage>
        <taxon>Eukaryota</taxon>
        <taxon>Viridiplantae</taxon>
        <taxon>Chlorophyta</taxon>
        <taxon>core chlorophytes</taxon>
        <taxon>Trebouxiophyceae</taxon>
        <taxon>Trebouxiales</taxon>
        <taxon>Trebouxiaceae</taxon>
        <taxon>Myrmecia</taxon>
    </lineage>
</organism>
<feature type="domain" description="CS" evidence="5">
    <location>
        <begin position="184"/>
        <end position="274"/>
    </location>
</feature>
<evidence type="ECO:0000259" key="4">
    <source>
        <dbReference type="PROSITE" id="PS51048"/>
    </source>
</evidence>
<dbReference type="InterPro" id="IPR011990">
    <property type="entry name" value="TPR-like_helical_dom_sf"/>
</dbReference>
<dbReference type="InterPro" id="IPR019734">
    <property type="entry name" value="TPR_rpt"/>
</dbReference>
<feature type="region of interest" description="Disordered" evidence="3">
    <location>
        <begin position="125"/>
        <end position="176"/>
    </location>
</feature>
<feature type="domain" description="SGS" evidence="4">
    <location>
        <begin position="294"/>
        <end position="387"/>
    </location>
</feature>
<gene>
    <name evidence="6" type="ORF">WJX72_008100</name>
</gene>
<evidence type="ECO:0000259" key="5">
    <source>
        <dbReference type="PROSITE" id="PS51203"/>
    </source>
</evidence>
<reference evidence="6 7" key="1">
    <citation type="journal article" date="2024" name="Nat. Commun.">
        <title>Phylogenomics reveals the evolutionary origins of lichenization in chlorophyte algae.</title>
        <authorList>
            <person name="Puginier C."/>
            <person name="Libourel C."/>
            <person name="Otte J."/>
            <person name="Skaloud P."/>
            <person name="Haon M."/>
            <person name="Grisel S."/>
            <person name="Petersen M."/>
            <person name="Berrin J.G."/>
            <person name="Delaux P.M."/>
            <person name="Dal Grande F."/>
            <person name="Keller J."/>
        </authorList>
    </citation>
    <scope>NUCLEOTIDE SEQUENCE [LARGE SCALE GENOMIC DNA]</scope>
    <source>
        <strain evidence="6 7">SAG 2043</strain>
    </source>
</reference>
<evidence type="ECO:0000256" key="2">
    <source>
        <dbReference type="PROSITE-ProRule" id="PRU00339"/>
    </source>
</evidence>
<comment type="similarity">
    <text evidence="1">Belongs to the SGT1 family.</text>
</comment>
<dbReference type="Gene3D" id="2.60.40.790">
    <property type="match status" value="1"/>
</dbReference>
<dbReference type="PROSITE" id="PS50005">
    <property type="entry name" value="TPR"/>
    <property type="match status" value="2"/>
</dbReference>